<evidence type="ECO:0000256" key="2">
    <source>
        <dbReference type="ARBA" id="ARBA00022670"/>
    </source>
</evidence>
<dbReference type="OrthoDB" id="407146at2759"/>
<reference evidence="6 8" key="1">
    <citation type="submission" date="2019-06" db="EMBL/GenBank/DDBJ databases">
        <authorList>
            <person name="Palmer J.M."/>
        </authorList>
    </citation>
    <scope>NUCLEOTIDE SEQUENCE [LARGE SCALE GENOMIC DNA]</scope>
    <source>
        <strain evidence="7">TWF679</strain>
        <strain evidence="6 8">TWF788</strain>
    </source>
</reference>
<comment type="caution">
    <text evidence="6">The sequence shown here is derived from an EMBL/GenBank/DDBJ whole genome shotgun (WGS) entry which is preliminary data.</text>
</comment>
<dbReference type="AlphaFoldDB" id="A0A6G1MA54"/>
<sequence>MPPPPNIIPGADAAAAAAAGQAGEVTASKAPSSPTSLKHHHHPHRVFKVYVTGFGNFEGIPINASYLVASSLPSVLPEKYINHAPDSVKSQNLQVSIIPHFEAVPVSYEKVTKLIPTLYEDLPGVDLFVHIGVMPFDYYRIEERARKGSYGPPEGNPNGRADVDGKYPENNEAGRAAKGKVPKEVTEILSGLDVEGICKDLEKAKKGSTDNFEVPRVSTDAGLYLCEFIYYNSLAESIYDDEAKYESEYPEPRPVTDPTAETPLSSRAVFIHVPSIMTDEWLEKSKETVKRIIGAIAVQRLSP</sequence>
<evidence type="ECO:0000256" key="5">
    <source>
        <dbReference type="SAM" id="MobiDB-lite"/>
    </source>
</evidence>
<dbReference type="Proteomes" id="UP000479691">
    <property type="component" value="Unassembled WGS sequence"/>
</dbReference>
<keyword evidence="2" id="KW-0645">Protease</keyword>
<evidence type="ECO:0000256" key="1">
    <source>
        <dbReference type="ARBA" id="ARBA00006641"/>
    </source>
</evidence>
<dbReference type="SUPFAM" id="SSF53182">
    <property type="entry name" value="Pyrrolidone carboxyl peptidase (pyroglutamate aminopeptidase)"/>
    <property type="match status" value="1"/>
</dbReference>
<evidence type="ECO:0000313" key="7">
    <source>
        <dbReference type="EMBL" id="KAF3216457.1"/>
    </source>
</evidence>
<protein>
    <recommendedName>
        <fullName evidence="9">Pyroglutamyl-peptidase 1</fullName>
    </recommendedName>
</protein>
<organism evidence="6 8">
    <name type="scientific">Orbilia oligospora</name>
    <name type="common">Nematode-trapping fungus</name>
    <name type="synonym">Arthrobotrys oligospora</name>
    <dbReference type="NCBI Taxonomy" id="2813651"/>
    <lineage>
        <taxon>Eukaryota</taxon>
        <taxon>Fungi</taxon>
        <taxon>Dikarya</taxon>
        <taxon>Ascomycota</taxon>
        <taxon>Pezizomycotina</taxon>
        <taxon>Orbiliomycetes</taxon>
        <taxon>Orbiliales</taxon>
        <taxon>Orbiliaceae</taxon>
        <taxon>Orbilia</taxon>
    </lineage>
</organism>
<dbReference type="InterPro" id="IPR036440">
    <property type="entry name" value="Peptidase_C15-like_sf"/>
</dbReference>
<dbReference type="GO" id="GO:0006508">
    <property type="term" value="P:proteolysis"/>
    <property type="evidence" value="ECO:0007669"/>
    <property type="project" value="UniProtKB-KW"/>
</dbReference>
<dbReference type="Gene3D" id="3.40.630.20">
    <property type="entry name" value="Peptidase C15, pyroglutamyl peptidase I-like"/>
    <property type="match status" value="1"/>
</dbReference>
<evidence type="ECO:0000256" key="3">
    <source>
        <dbReference type="ARBA" id="ARBA00022801"/>
    </source>
</evidence>
<accession>A0A6G1MA54</accession>
<dbReference type="PANTHER" id="PTHR23402:SF1">
    <property type="entry name" value="PYROGLUTAMYL-PEPTIDASE I"/>
    <property type="match status" value="1"/>
</dbReference>
<dbReference type="EMBL" id="WIWT01000016">
    <property type="protein sequence ID" value="KAF3216457.1"/>
    <property type="molecule type" value="Genomic_DNA"/>
</dbReference>
<evidence type="ECO:0000313" key="8">
    <source>
        <dbReference type="Proteomes" id="UP000479691"/>
    </source>
</evidence>
<feature type="region of interest" description="Disordered" evidence="5">
    <location>
        <begin position="20"/>
        <end position="41"/>
    </location>
</feature>
<dbReference type="PANTHER" id="PTHR23402">
    <property type="entry name" value="PROTEASE FAMILY C15 PYROGLUTAMYL-PEPTIDASE I-RELATED"/>
    <property type="match status" value="1"/>
</dbReference>
<evidence type="ECO:0008006" key="9">
    <source>
        <dbReference type="Google" id="ProtNLM"/>
    </source>
</evidence>
<dbReference type="Proteomes" id="UP000614610">
    <property type="component" value="Unassembled WGS sequence"/>
</dbReference>
<evidence type="ECO:0000256" key="4">
    <source>
        <dbReference type="ARBA" id="ARBA00022807"/>
    </source>
</evidence>
<dbReference type="EMBL" id="JAABOE010000006">
    <property type="protein sequence ID" value="KAF3190295.1"/>
    <property type="molecule type" value="Genomic_DNA"/>
</dbReference>
<proteinExistence type="inferred from homology"/>
<name>A0A6G1MA54_ORBOL</name>
<evidence type="ECO:0000313" key="6">
    <source>
        <dbReference type="EMBL" id="KAF3190295.1"/>
    </source>
</evidence>
<comment type="similarity">
    <text evidence="1">Belongs to the peptidase C15 family.</text>
</comment>
<dbReference type="GO" id="GO:0008234">
    <property type="term" value="F:cysteine-type peptidase activity"/>
    <property type="evidence" value="ECO:0007669"/>
    <property type="project" value="UniProtKB-KW"/>
</dbReference>
<gene>
    <name evidence="7" type="ORF">TWF679_003072</name>
    <name evidence="6" type="ORF">TWF788_009095</name>
</gene>
<feature type="region of interest" description="Disordered" evidence="5">
    <location>
        <begin position="147"/>
        <end position="179"/>
    </location>
</feature>
<keyword evidence="4" id="KW-0788">Thiol protease</keyword>
<dbReference type="InterPro" id="IPR016125">
    <property type="entry name" value="Peptidase_C15-like"/>
</dbReference>
<keyword evidence="3" id="KW-0378">Hydrolase</keyword>